<feature type="region of interest" description="Disordered" evidence="1">
    <location>
        <begin position="1"/>
        <end position="40"/>
    </location>
</feature>
<evidence type="ECO:0000313" key="2">
    <source>
        <dbReference type="EMBL" id="KNC72727.1"/>
    </source>
</evidence>
<name>A0A0L0F7L4_9EUKA</name>
<dbReference type="EMBL" id="KQ246592">
    <property type="protein sequence ID" value="KNC72727.1"/>
    <property type="molecule type" value="Genomic_DNA"/>
</dbReference>
<sequence>TTDSSGNGITIHGDDTLGLHTTRSQRSSMGPDDDISERKVHQGRSKFATIGQSPTKGLSRALSSATVVESALQKAPATPRVQTLKRSSGSSGAINSS</sequence>
<feature type="non-terminal residue" evidence="2">
    <location>
        <position position="97"/>
    </location>
</feature>
<keyword evidence="3" id="KW-1185">Reference proteome</keyword>
<proteinExistence type="predicted"/>
<reference evidence="2 3" key="1">
    <citation type="submission" date="2011-02" db="EMBL/GenBank/DDBJ databases">
        <title>The Genome Sequence of Sphaeroforma arctica JP610.</title>
        <authorList>
            <consortium name="The Broad Institute Genome Sequencing Platform"/>
            <person name="Russ C."/>
            <person name="Cuomo C."/>
            <person name="Young S.K."/>
            <person name="Zeng Q."/>
            <person name="Gargeya S."/>
            <person name="Alvarado L."/>
            <person name="Berlin A."/>
            <person name="Chapman S.B."/>
            <person name="Chen Z."/>
            <person name="Freedman E."/>
            <person name="Gellesch M."/>
            <person name="Goldberg J."/>
            <person name="Griggs A."/>
            <person name="Gujja S."/>
            <person name="Heilman E."/>
            <person name="Heiman D."/>
            <person name="Howarth C."/>
            <person name="Mehta T."/>
            <person name="Neiman D."/>
            <person name="Pearson M."/>
            <person name="Roberts A."/>
            <person name="Saif S."/>
            <person name="Shea T."/>
            <person name="Shenoy N."/>
            <person name="Sisk P."/>
            <person name="Stolte C."/>
            <person name="Sykes S."/>
            <person name="White J."/>
            <person name="Yandava C."/>
            <person name="Burger G."/>
            <person name="Gray M.W."/>
            <person name="Holland P.W.H."/>
            <person name="King N."/>
            <person name="Lang F.B.F."/>
            <person name="Roger A.J."/>
            <person name="Ruiz-Trillo I."/>
            <person name="Haas B."/>
            <person name="Nusbaum C."/>
            <person name="Birren B."/>
        </authorList>
    </citation>
    <scope>NUCLEOTIDE SEQUENCE [LARGE SCALE GENOMIC DNA]</scope>
    <source>
        <strain evidence="2 3">JP610</strain>
    </source>
</reference>
<dbReference type="Proteomes" id="UP000054560">
    <property type="component" value="Unassembled WGS sequence"/>
</dbReference>
<accession>A0A0L0F7L4</accession>
<gene>
    <name evidence="2" type="ORF">SARC_14713</name>
</gene>
<feature type="compositionally biased region" description="Low complexity" evidence="1">
    <location>
        <begin position="87"/>
        <end position="97"/>
    </location>
</feature>
<protein>
    <submittedName>
        <fullName evidence="2">Uncharacterized protein</fullName>
    </submittedName>
</protein>
<dbReference type="RefSeq" id="XP_014146629.1">
    <property type="nucleotide sequence ID" value="XM_014291154.1"/>
</dbReference>
<feature type="compositionally biased region" description="Polar residues" evidence="1">
    <location>
        <begin position="19"/>
        <end position="28"/>
    </location>
</feature>
<feature type="non-terminal residue" evidence="2">
    <location>
        <position position="1"/>
    </location>
</feature>
<organism evidence="2 3">
    <name type="scientific">Sphaeroforma arctica JP610</name>
    <dbReference type="NCBI Taxonomy" id="667725"/>
    <lineage>
        <taxon>Eukaryota</taxon>
        <taxon>Ichthyosporea</taxon>
        <taxon>Ichthyophonida</taxon>
        <taxon>Sphaeroforma</taxon>
    </lineage>
</organism>
<evidence type="ECO:0000256" key="1">
    <source>
        <dbReference type="SAM" id="MobiDB-lite"/>
    </source>
</evidence>
<dbReference type="GeneID" id="25915217"/>
<evidence type="ECO:0000313" key="3">
    <source>
        <dbReference type="Proteomes" id="UP000054560"/>
    </source>
</evidence>
<dbReference type="AlphaFoldDB" id="A0A0L0F7L4"/>
<feature type="region of interest" description="Disordered" evidence="1">
    <location>
        <begin position="71"/>
        <end position="97"/>
    </location>
</feature>